<organism evidence="2">
    <name type="scientific">Sesamum radiatum</name>
    <name type="common">Black benniseed</name>
    <dbReference type="NCBI Taxonomy" id="300843"/>
    <lineage>
        <taxon>Eukaryota</taxon>
        <taxon>Viridiplantae</taxon>
        <taxon>Streptophyta</taxon>
        <taxon>Embryophyta</taxon>
        <taxon>Tracheophyta</taxon>
        <taxon>Spermatophyta</taxon>
        <taxon>Magnoliopsida</taxon>
        <taxon>eudicotyledons</taxon>
        <taxon>Gunneridae</taxon>
        <taxon>Pentapetalae</taxon>
        <taxon>asterids</taxon>
        <taxon>lamiids</taxon>
        <taxon>Lamiales</taxon>
        <taxon>Pedaliaceae</taxon>
        <taxon>Sesamum</taxon>
    </lineage>
</organism>
<dbReference type="InterPro" id="IPR025757">
    <property type="entry name" value="MIP1_Leuzipper"/>
</dbReference>
<dbReference type="Pfam" id="PF14389">
    <property type="entry name" value="Lzipper-MIP1"/>
    <property type="match status" value="1"/>
</dbReference>
<proteinExistence type="predicted"/>
<evidence type="ECO:0000313" key="2">
    <source>
        <dbReference type="EMBL" id="KAL0424569.1"/>
    </source>
</evidence>
<dbReference type="EMBL" id="JACGWJ010000004">
    <property type="protein sequence ID" value="KAL0424569.1"/>
    <property type="molecule type" value="Genomic_DNA"/>
</dbReference>
<dbReference type="PANTHER" id="PTHR23054:SF18">
    <property type="entry name" value="TERNARY COMPLEX FACTOR MIP1, LEUCINE-ZIPPER"/>
    <property type="match status" value="1"/>
</dbReference>
<dbReference type="PANTHER" id="PTHR23054">
    <property type="entry name" value="TERNARY COMPLEX FACTOR MIP1, LEUCINE-ZIPPER-RELATED"/>
    <property type="match status" value="1"/>
</dbReference>
<comment type="caution">
    <text evidence="2">The sequence shown here is derived from an EMBL/GenBank/DDBJ whole genome shotgun (WGS) entry which is preliminary data.</text>
</comment>
<protein>
    <recommendedName>
        <fullName evidence="1">Ternary complex factor MIP1 leucine-zipper domain-containing protein</fullName>
    </recommendedName>
</protein>
<dbReference type="Pfam" id="PF15071">
    <property type="entry name" value="TMEM220"/>
    <property type="match status" value="1"/>
</dbReference>
<reference evidence="2" key="2">
    <citation type="journal article" date="2024" name="Plant">
        <title>Genomic evolution and insights into agronomic trait innovations of Sesamum species.</title>
        <authorList>
            <person name="Miao H."/>
            <person name="Wang L."/>
            <person name="Qu L."/>
            <person name="Liu H."/>
            <person name="Sun Y."/>
            <person name="Le M."/>
            <person name="Wang Q."/>
            <person name="Wei S."/>
            <person name="Zheng Y."/>
            <person name="Lin W."/>
            <person name="Duan Y."/>
            <person name="Cao H."/>
            <person name="Xiong S."/>
            <person name="Wang X."/>
            <person name="Wei L."/>
            <person name="Li C."/>
            <person name="Ma Q."/>
            <person name="Ju M."/>
            <person name="Zhao R."/>
            <person name="Li G."/>
            <person name="Mu C."/>
            <person name="Tian Q."/>
            <person name="Mei H."/>
            <person name="Zhang T."/>
            <person name="Gao T."/>
            <person name="Zhang H."/>
        </authorList>
    </citation>
    <scope>NUCLEOTIDE SEQUENCE</scope>
    <source>
        <strain evidence="2">G02</strain>
    </source>
</reference>
<evidence type="ECO:0000259" key="1">
    <source>
        <dbReference type="Pfam" id="PF14389"/>
    </source>
</evidence>
<gene>
    <name evidence="2" type="ORF">Sradi_0991700</name>
</gene>
<reference evidence="2" key="1">
    <citation type="submission" date="2020-06" db="EMBL/GenBank/DDBJ databases">
        <authorList>
            <person name="Li T."/>
            <person name="Hu X."/>
            <person name="Zhang T."/>
            <person name="Song X."/>
            <person name="Zhang H."/>
            <person name="Dai N."/>
            <person name="Sheng W."/>
            <person name="Hou X."/>
            <person name="Wei L."/>
        </authorList>
    </citation>
    <scope>NUCLEOTIDE SEQUENCE</scope>
    <source>
        <strain evidence="2">G02</strain>
        <tissue evidence="2">Leaf</tissue>
    </source>
</reference>
<accession>A0AAW2V4K4</accession>
<name>A0AAW2V4K4_SESRA</name>
<dbReference type="AlphaFoldDB" id="A0AAW2V4K4"/>
<dbReference type="InterPro" id="IPR029377">
    <property type="entry name" value="TMEM220"/>
</dbReference>
<feature type="domain" description="Ternary complex factor MIP1 leucine-zipper" evidence="1">
    <location>
        <begin position="211"/>
        <end position="260"/>
    </location>
</feature>
<sequence length="419" mass="47546">MAVLFAVSACFQFNDPDWYFWIPLYVTASAVNLVKWEKPPDSRTRKTGRFAFWLGVLLFVKVSIEGFVDGRDGFWSLDMRDRVVREKFGSGLVVISMFLYLDTSSNSDHPTRLRLRLAKYGTLFGILAFLVSQKFDLDFHCFKEMVFEGFISSKWAGLVRHKRSKSFPDSRVAEEYKLDQSTEAARPHTLVTDMRHLDGCGDGKKKQSSHADIRNSLSEEIMQLEKKLQEQVYVRCALETTLSCGATSHDITNETIIPKAFLAYGIPRNNMKRMFLLLKAAYNVGGQVVSADVIQNSILGCRMSRPPGQVRIYTPNAVFQELEAAKEDYIRATHGVGKDQKVLLPKLVESYTKDSGLCPAGIMEMMQQILPGSQSKSNNEHGQIEKSHKNIEWVSHNFSFRYLILKEIDGEVNNVKVAK</sequence>